<sequence>MRVSSVNRPIFNMKFNRPLMQRKCPLCNLTTGTLIPQNQSLRELGIYGGTHAHIVCVQDAREQRQ</sequence>
<protein>
    <submittedName>
        <fullName evidence="3">Uncharacterized protein</fullName>
    </submittedName>
</protein>
<accession>A0A6J5S1T6</accession>
<evidence type="ECO:0000313" key="4">
    <source>
        <dbReference type="EMBL" id="CAB5229195.1"/>
    </source>
</evidence>
<evidence type="ECO:0000313" key="2">
    <source>
        <dbReference type="EMBL" id="CAB4177678.1"/>
    </source>
</evidence>
<evidence type="ECO:0000313" key="3">
    <source>
        <dbReference type="EMBL" id="CAB4202377.1"/>
    </source>
</evidence>
<evidence type="ECO:0000313" key="1">
    <source>
        <dbReference type="EMBL" id="CAB4171964.1"/>
    </source>
</evidence>
<dbReference type="EMBL" id="LR798398">
    <property type="protein sequence ID" value="CAB5229195.1"/>
    <property type="molecule type" value="Genomic_DNA"/>
</dbReference>
<dbReference type="EMBL" id="LR796869">
    <property type="protein sequence ID" value="CAB4171964.1"/>
    <property type="molecule type" value="Genomic_DNA"/>
</dbReference>
<gene>
    <name evidence="2" type="ORF">UFOVP1014_33</name>
    <name evidence="3" type="ORF">UFOVP1368_7</name>
    <name evidence="4" type="ORF">UFOVP1552_14</name>
    <name evidence="1" type="ORF">UFOVP933_36</name>
</gene>
<dbReference type="EMBL" id="LR796952">
    <property type="protein sequence ID" value="CAB4177678.1"/>
    <property type="molecule type" value="Genomic_DNA"/>
</dbReference>
<organism evidence="3">
    <name type="scientific">uncultured Caudovirales phage</name>
    <dbReference type="NCBI Taxonomy" id="2100421"/>
    <lineage>
        <taxon>Viruses</taxon>
        <taxon>Duplodnaviria</taxon>
        <taxon>Heunggongvirae</taxon>
        <taxon>Uroviricota</taxon>
        <taxon>Caudoviricetes</taxon>
        <taxon>Peduoviridae</taxon>
        <taxon>Maltschvirus</taxon>
        <taxon>Maltschvirus maltsch</taxon>
    </lineage>
</organism>
<proteinExistence type="predicted"/>
<name>A0A6J5S1T6_9CAUD</name>
<dbReference type="EMBL" id="LR797317">
    <property type="protein sequence ID" value="CAB4202377.1"/>
    <property type="molecule type" value="Genomic_DNA"/>
</dbReference>
<reference evidence="3" key="1">
    <citation type="submission" date="2020-05" db="EMBL/GenBank/DDBJ databases">
        <authorList>
            <person name="Chiriac C."/>
            <person name="Salcher M."/>
            <person name="Ghai R."/>
            <person name="Kavagutti S V."/>
        </authorList>
    </citation>
    <scope>NUCLEOTIDE SEQUENCE</scope>
</reference>